<protein>
    <submittedName>
        <fullName evidence="2">NmrA family protein</fullName>
    </submittedName>
</protein>
<proteinExistence type="predicted"/>
<evidence type="ECO:0000313" key="2">
    <source>
        <dbReference type="EMBL" id="KAK8863361.1"/>
    </source>
</evidence>
<name>A0ABR2IJC6_9PEZI</name>
<dbReference type="SUPFAM" id="SSF51735">
    <property type="entry name" value="NAD(P)-binding Rossmann-fold domains"/>
    <property type="match status" value="1"/>
</dbReference>
<comment type="caution">
    <text evidence="2">The sequence shown here is derived from an EMBL/GenBank/DDBJ whole genome shotgun (WGS) entry which is preliminary data.</text>
</comment>
<accession>A0ABR2IJC6</accession>
<dbReference type="InterPro" id="IPR051604">
    <property type="entry name" value="Ergot_Alk_Oxidoreductase"/>
</dbReference>
<dbReference type="Pfam" id="PF13460">
    <property type="entry name" value="NAD_binding_10"/>
    <property type="match status" value="1"/>
</dbReference>
<dbReference type="InterPro" id="IPR016040">
    <property type="entry name" value="NAD(P)-bd_dom"/>
</dbReference>
<organism evidence="2 3">
    <name type="scientific">Apiospora arundinis</name>
    <dbReference type="NCBI Taxonomy" id="335852"/>
    <lineage>
        <taxon>Eukaryota</taxon>
        <taxon>Fungi</taxon>
        <taxon>Dikarya</taxon>
        <taxon>Ascomycota</taxon>
        <taxon>Pezizomycotina</taxon>
        <taxon>Sordariomycetes</taxon>
        <taxon>Xylariomycetidae</taxon>
        <taxon>Amphisphaeriales</taxon>
        <taxon>Apiosporaceae</taxon>
        <taxon>Apiospora</taxon>
    </lineage>
</organism>
<dbReference type="InterPro" id="IPR036291">
    <property type="entry name" value="NAD(P)-bd_dom_sf"/>
</dbReference>
<dbReference type="PANTHER" id="PTHR43162:SF1">
    <property type="entry name" value="PRESTALK A DIFFERENTIATION PROTEIN A"/>
    <property type="match status" value="1"/>
</dbReference>
<keyword evidence="3" id="KW-1185">Reference proteome</keyword>
<dbReference type="EMBL" id="JAPCWZ010000005">
    <property type="protein sequence ID" value="KAK8863361.1"/>
    <property type="molecule type" value="Genomic_DNA"/>
</dbReference>
<gene>
    <name evidence="2" type="ORF">PGQ11_009596</name>
</gene>
<sequence>MHIVVVPASPKTGQATIRALLDHPSAPTVTGVYRDVRRVPIDFKEHPRFRAVQGDVADARSLLDLSDSVFGNADAVATITPPLHAEANPIAKAHELAANVKKAIGKGHVKRLVYVSSVGAQLEHGTGEIRTNYTAEQALIGAAPEVVLVRCAYFMENWAMALETLEAEPPFFYSVICPADYKIPMVSVRDIGKTCAAQLLAAGSSSDGAGEGSPYVFDLHGPKYYSTQDVKQAFEDATGKIIEVKLVQDDQLDGFYAQAFKEPMAGLFTEMTRSFLPGGVAEKEMNEGARIQRGDDTLDMAVKRMLGE</sequence>
<evidence type="ECO:0000259" key="1">
    <source>
        <dbReference type="Pfam" id="PF13460"/>
    </source>
</evidence>
<dbReference type="Gene3D" id="3.40.50.720">
    <property type="entry name" value="NAD(P)-binding Rossmann-like Domain"/>
    <property type="match status" value="1"/>
</dbReference>
<dbReference type="PANTHER" id="PTHR43162">
    <property type="match status" value="1"/>
</dbReference>
<dbReference type="Gene3D" id="3.90.25.10">
    <property type="entry name" value="UDP-galactose 4-epimerase, domain 1"/>
    <property type="match status" value="1"/>
</dbReference>
<dbReference type="Proteomes" id="UP001390339">
    <property type="component" value="Unassembled WGS sequence"/>
</dbReference>
<evidence type="ECO:0000313" key="3">
    <source>
        <dbReference type="Proteomes" id="UP001390339"/>
    </source>
</evidence>
<reference evidence="2 3" key="1">
    <citation type="journal article" date="2024" name="IMA Fungus">
        <title>Apiospora arundinis, a panoply of carbohydrate-active enzymes and secondary metabolites.</title>
        <authorList>
            <person name="Sorensen T."/>
            <person name="Petersen C."/>
            <person name="Muurmann A.T."/>
            <person name="Christiansen J.V."/>
            <person name="Brundto M.L."/>
            <person name="Overgaard C.K."/>
            <person name="Boysen A.T."/>
            <person name="Wollenberg R.D."/>
            <person name="Larsen T.O."/>
            <person name="Sorensen J.L."/>
            <person name="Nielsen K.L."/>
            <person name="Sondergaard T.E."/>
        </authorList>
    </citation>
    <scope>NUCLEOTIDE SEQUENCE [LARGE SCALE GENOMIC DNA]</scope>
    <source>
        <strain evidence="2 3">AAU 773</strain>
    </source>
</reference>
<feature type="domain" description="NAD(P)-binding" evidence="1">
    <location>
        <begin position="9"/>
        <end position="123"/>
    </location>
</feature>